<dbReference type="WBParaSite" id="Bm6464b.1">
    <property type="protein sequence ID" value="Bm6464b.1"/>
    <property type="gene ID" value="WBGene00226725"/>
</dbReference>
<feature type="domain" description="SDA1 C-terminal" evidence="9">
    <location>
        <begin position="727"/>
        <end position="769"/>
    </location>
</feature>
<dbReference type="InterPro" id="IPR012977">
    <property type="entry name" value="SDA1_N"/>
</dbReference>
<evidence type="ECO:0000313" key="10">
    <source>
        <dbReference type="EMBL" id="VIO98314.1"/>
    </source>
</evidence>
<evidence type="ECO:0000259" key="9">
    <source>
        <dbReference type="Pfam" id="PF21638"/>
    </source>
</evidence>
<organism evidence="10">
    <name type="scientific">Brugia malayi</name>
    <name type="common">Filarial nematode worm</name>
    <dbReference type="NCBI Taxonomy" id="6279"/>
    <lineage>
        <taxon>Eukaryota</taxon>
        <taxon>Metazoa</taxon>
        <taxon>Ecdysozoa</taxon>
        <taxon>Nematoda</taxon>
        <taxon>Chromadorea</taxon>
        <taxon>Rhabditida</taxon>
        <taxon>Spirurina</taxon>
        <taxon>Spiruromorpha</taxon>
        <taxon>Filarioidea</taxon>
        <taxon>Onchocercidae</taxon>
        <taxon>Brugia</taxon>
    </lineage>
</organism>
<dbReference type="CTD" id="6105386"/>
<dbReference type="GeneID" id="6105386"/>
<keyword evidence="3 6" id="KW-0690">Ribosome biogenesis</keyword>
<evidence type="ECO:0000259" key="7">
    <source>
        <dbReference type="Pfam" id="PF05285"/>
    </source>
</evidence>
<dbReference type="GO" id="GO:0042273">
    <property type="term" value="P:ribosomal large subunit biogenesis"/>
    <property type="evidence" value="ECO:0007669"/>
    <property type="project" value="UniProtKB-UniRule"/>
</dbReference>
<reference evidence="12" key="3">
    <citation type="submission" date="2019-12" db="UniProtKB">
        <authorList>
            <consortium name="WormBaseParasite"/>
        </authorList>
    </citation>
    <scope>IDENTIFICATION</scope>
</reference>
<dbReference type="Pfam" id="PF21638">
    <property type="entry name" value="SDA1_C"/>
    <property type="match status" value="1"/>
</dbReference>
<dbReference type="PANTHER" id="PTHR12730">
    <property type="entry name" value="HSDA/SDA1-RELATED"/>
    <property type="match status" value="1"/>
</dbReference>
<keyword evidence="4 6" id="KW-0653">Protein transport</keyword>
<dbReference type="AlphaFoldDB" id="A0A4E9FZ69"/>
<reference evidence="11" key="1">
    <citation type="journal article" date="2007" name="Science">
        <title>Draft genome of the filarial nematode parasite Brugia malayi.</title>
        <authorList>
            <person name="Ghedin E."/>
            <person name="Wang S."/>
            <person name="Spiro D."/>
            <person name="Caler E."/>
            <person name="Zhao Q."/>
            <person name="Crabtree J."/>
            <person name="Allen J.E."/>
            <person name="Delcher A.L."/>
            <person name="Guiliano D.B."/>
            <person name="Miranda-Saavedra D."/>
            <person name="Angiuoli S.V."/>
            <person name="Creasy T."/>
            <person name="Amedeo P."/>
            <person name="Haas B."/>
            <person name="El-Sayed N.M."/>
            <person name="Wortman J.R."/>
            <person name="Feldblyum T."/>
            <person name="Tallon L."/>
            <person name="Schatz M."/>
            <person name="Shumway M."/>
            <person name="Koo H."/>
            <person name="Salzberg S.L."/>
            <person name="Schobel S."/>
            <person name="Pertea M."/>
            <person name="Pop M."/>
            <person name="White O."/>
            <person name="Barton G.J."/>
            <person name="Carlow C.K."/>
            <person name="Crawford M.J."/>
            <person name="Daub J."/>
            <person name="Dimmic M.W."/>
            <person name="Estes C.F."/>
            <person name="Foster J.M."/>
            <person name="Ganatra M."/>
            <person name="Gregory W.F."/>
            <person name="Johnson N.M."/>
            <person name="Jin J."/>
            <person name="Komuniecki R."/>
            <person name="Korf I."/>
            <person name="Kumar S."/>
            <person name="Laney S."/>
            <person name="Li B.W."/>
            <person name="Li W."/>
            <person name="Lindblom T.H."/>
            <person name="Lustigman S."/>
            <person name="Ma D."/>
            <person name="Maina C.V."/>
            <person name="Martin D.M."/>
            <person name="McCarter J.P."/>
            <person name="McReynolds L."/>
            <person name="Mitreva M."/>
            <person name="Nutman T.B."/>
            <person name="Parkinson J."/>
            <person name="Peregrin-Alvarez J.M."/>
            <person name="Poole C."/>
            <person name="Ren Q."/>
            <person name="Saunders L."/>
            <person name="Sluder A.E."/>
            <person name="Smith K."/>
            <person name="Stanke M."/>
            <person name="Unnasch T.R."/>
            <person name="Ware J."/>
            <person name="Wei A.D."/>
            <person name="Weil G."/>
            <person name="Williams D.J."/>
            <person name="Zhang Y."/>
            <person name="Williams S.A."/>
            <person name="Fraser-Liggett C."/>
            <person name="Slatko B."/>
            <person name="Blaxter M.L."/>
            <person name="Scott A.L."/>
        </authorList>
    </citation>
    <scope>NUCLEOTIDE SEQUENCE</scope>
    <source>
        <strain evidence="11">FR3</strain>
    </source>
</reference>
<dbReference type="InterPro" id="IPR016024">
    <property type="entry name" value="ARM-type_fold"/>
</dbReference>
<comment type="similarity">
    <text evidence="1 6">Belongs to the SDA1 family.</text>
</comment>
<dbReference type="EMBL" id="CAAKNF010000195">
    <property type="protein sequence ID" value="VIO98314.1"/>
    <property type="molecule type" value="Genomic_DNA"/>
</dbReference>
<dbReference type="RefSeq" id="XP_042937683.1">
    <property type="nucleotide sequence ID" value="XM_043081749.1"/>
</dbReference>
<evidence type="ECO:0000256" key="6">
    <source>
        <dbReference type="RuleBase" id="RU365057"/>
    </source>
</evidence>
<dbReference type="SUPFAM" id="SSF48371">
    <property type="entry name" value="ARM repeat"/>
    <property type="match status" value="1"/>
</dbReference>
<dbReference type="InterPro" id="IPR027312">
    <property type="entry name" value="Sda1"/>
</dbReference>
<evidence type="ECO:0000256" key="2">
    <source>
        <dbReference type="ARBA" id="ARBA00022448"/>
    </source>
</evidence>
<keyword evidence="11" id="KW-1185">Reference proteome</keyword>
<dbReference type="InterPro" id="IPR007949">
    <property type="entry name" value="SDA1_MD"/>
</dbReference>
<evidence type="ECO:0000256" key="4">
    <source>
        <dbReference type="ARBA" id="ARBA00022927"/>
    </source>
</evidence>
<dbReference type="GO" id="GO:0015031">
    <property type="term" value="P:protein transport"/>
    <property type="evidence" value="ECO:0007669"/>
    <property type="project" value="UniProtKB-KW"/>
</dbReference>
<dbReference type="Pfam" id="PF08158">
    <property type="entry name" value="SDA1_HEAT"/>
    <property type="match status" value="1"/>
</dbReference>
<evidence type="ECO:0000259" key="8">
    <source>
        <dbReference type="Pfam" id="PF08158"/>
    </source>
</evidence>
<protein>
    <recommendedName>
        <fullName evidence="6">Protein SDA1</fullName>
    </recommendedName>
</protein>
<keyword evidence="2 6" id="KW-0813">Transport</keyword>
<reference evidence="10" key="2">
    <citation type="submission" date="2019-04" db="EMBL/GenBank/DDBJ databases">
        <authorList>
            <person name="Howe K."/>
            <person name="Paulini M."/>
            <person name="Williams G."/>
        </authorList>
    </citation>
    <scope>NUCLEOTIDE SEQUENCE [LARGE SCALE GENOMIC DNA]</scope>
    <source>
        <strain evidence="10">FR3</strain>
    </source>
</reference>
<feature type="domain" description="SDA1 middle" evidence="7">
    <location>
        <begin position="581"/>
        <end position="709"/>
    </location>
</feature>
<accession>A0A4E9FZ69</accession>
<dbReference type="Pfam" id="PF05285">
    <property type="entry name" value="SDA1_dom"/>
    <property type="match status" value="1"/>
</dbReference>
<gene>
    <name evidence="10 12" type="primary">Bma-pro-3</name>
    <name evidence="10" type="ORF">BM_BM6464</name>
</gene>
<dbReference type="PANTHER" id="PTHR12730:SF0">
    <property type="entry name" value="PROTEIN SDA1 HOMOLOG"/>
    <property type="match status" value="1"/>
</dbReference>
<evidence type="ECO:0000256" key="5">
    <source>
        <dbReference type="ARBA" id="ARBA00023242"/>
    </source>
</evidence>
<dbReference type="Proteomes" id="UP000006672">
    <property type="component" value="Unassembled WGS sequence"/>
</dbReference>
<accession>A0A5S6PSV5</accession>
<evidence type="ECO:0000313" key="12">
    <source>
        <dbReference type="WBParaSite" id="Bm6464b.1"/>
    </source>
</evidence>
<feature type="domain" description="SDA1 N-terminal" evidence="8">
    <location>
        <begin position="117"/>
        <end position="484"/>
    </location>
</feature>
<dbReference type="InterPro" id="IPR048292">
    <property type="entry name" value="SDA1_C"/>
</dbReference>
<keyword evidence="5 6" id="KW-0539">Nucleus</keyword>
<evidence type="ECO:0000256" key="3">
    <source>
        <dbReference type="ARBA" id="ARBA00022517"/>
    </source>
</evidence>
<evidence type="ECO:0000313" key="11">
    <source>
        <dbReference type="Proteomes" id="UP000006672"/>
    </source>
</evidence>
<dbReference type="STRING" id="6279.A0A5S6PSV5"/>
<dbReference type="GO" id="GO:0005730">
    <property type="term" value="C:nucleolus"/>
    <property type="evidence" value="ECO:0007669"/>
    <property type="project" value="UniProtKB-SubCell"/>
</dbReference>
<name>A0A4E9FZ69_BRUMA</name>
<proteinExistence type="inferred from homology"/>
<comment type="subcellular location">
    <subcellularLocation>
        <location evidence="6">Nucleus</location>
        <location evidence="6">Nucleolus</location>
    </subcellularLocation>
</comment>
<evidence type="ECO:0000256" key="1">
    <source>
        <dbReference type="ARBA" id="ARBA00005783"/>
    </source>
</evidence>
<comment type="function">
    <text evidence="6">Required for 60S pre-ribosomal subunits export to the cytoplasm.</text>
</comment>
<sequence>MLVDDSLTVNHQVIFNLLLISCEVPLGLLFSICVSCATGRADEGTNASIPLAYIGVMATHLETNLGLLQELINKDPESYKEEFLAEYNFYIKTIQLLRLQPSLNHADLQSLLELINFLASASTHYPKEGTEYAASIMEILNSRLTGLDPEIRVAFCKALVILRNRRIVDPLAVMDLFFTLVPCEDKNLRKFICGSIKALIKKLTLQYRDQKMLSKVRTFLFTKLKDSRSIVVRTAELVLIDGFRKGFLKDAKTANALAECCLHKISRIQIAAIRFFLGSLEDNDSDDDESASEEDQKTLKEVVVAYKAAKKTRKKKERYMKAKKLLSKGKKSKNENAGKFCNLLAIRYIYDPQTFAERLFGLLENRKNEKFETRLLCMALCARLIGTHRLQALSFYSYMHRFLQPKQREITRILLYVAQACHELVPPDIIEQLVYVIAQNFVSDRNTPEAVTVGLNTIREIFANCPFAATEDLLRDLTDYKRFKNKNVSMAARGIITLFRAVNPKLLHRKDRGRPTQKLKDLKVAEFGVEYAKEFVEGAECLPVEADAIDRELVQNDESDDTDFDSDFDTEFVEHDSLDSDVNMDSCGNHVVVTDICVNNARSPNKESLETNDQKITFSDTKKKARRVCETRILTQNDFRKINAFRLKQQVGYDGKRRNDDIKLEEELGETIARHNEENGLTRLKDIEKFHKKLRKETKEERVETVKKGREGRQQFGKPKKAGAHVGRTNRELMKRKNFQMVRHKLRGKNRQRSFKDRQESLRKYLLRQAGRKI</sequence>
<dbReference type="OrthoDB" id="2196187at2759"/>
<dbReference type="GO" id="GO:0000055">
    <property type="term" value="P:ribosomal large subunit export from nucleus"/>
    <property type="evidence" value="ECO:0007669"/>
    <property type="project" value="UniProtKB-UniRule"/>
</dbReference>